<evidence type="ECO:0000313" key="5">
    <source>
        <dbReference type="Proteomes" id="UP001055460"/>
    </source>
</evidence>
<name>A0A9Q8Y5Y8_ENSAD</name>
<sequence length="102" mass="10915">MTISLRKLAAVLSVTMVIAGPALADSYYQGIDVNNPPGTQNTHKMMTPMKRPSASVDTMSTGSINRMSAPAPTPVYRDRNPYGGYQGGDGDYYQGIVPPTAY</sequence>
<dbReference type="EMBL" id="CP098807">
    <property type="protein sequence ID" value="USJ21867.1"/>
    <property type="molecule type" value="Genomic_DNA"/>
</dbReference>
<evidence type="ECO:0000256" key="1">
    <source>
        <dbReference type="SAM" id="MobiDB-lite"/>
    </source>
</evidence>
<organism evidence="3 5">
    <name type="scientific">Ensifer adhaerens</name>
    <name type="common">Sinorhizobium morelense</name>
    <dbReference type="NCBI Taxonomy" id="106592"/>
    <lineage>
        <taxon>Bacteria</taxon>
        <taxon>Pseudomonadati</taxon>
        <taxon>Pseudomonadota</taxon>
        <taxon>Alphaproteobacteria</taxon>
        <taxon>Hyphomicrobiales</taxon>
        <taxon>Rhizobiaceae</taxon>
        <taxon>Sinorhizobium/Ensifer group</taxon>
        <taxon>Ensifer</taxon>
    </lineage>
</organism>
<dbReference type="EMBL" id="CP121308">
    <property type="protein sequence ID" value="WFP89099.1"/>
    <property type="molecule type" value="Genomic_DNA"/>
</dbReference>
<evidence type="ECO:0000256" key="2">
    <source>
        <dbReference type="SAM" id="SignalP"/>
    </source>
</evidence>
<feature type="chain" id="PRO_5040352605" evidence="2">
    <location>
        <begin position="25"/>
        <end position="102"/>
    </location>
</feature>
<dbReference type="RefSeq" id="WP_034792540.1">
    <property type="nucleotide sequence ID" value="NZ_CAXURO020000001.1"/>
</dbReference>
<dbReference type="Proteomes" id="UP001055460">
    <property type="component" value="Chromosome"/>
</dbReference>
<gene>
    <name evidence="3" type="ORF">NE863_11110</name>
    <name evidence="4" type="ORF">P4B07_10965</name>
</gene>
<dbReference type="Proteomes" id="UP001214094">
    <property type="component" value="Chromosome"/>
</dbReference>
<reference evidence="3" key="1">
    <citation type="submission" date="2022-06" db="EMBL/GenBank/DDBJ databases">
        <title>Physiological and biochemical characterization and genomic elucidation of a strain of the genus Ensifer adhaerens M8 that combines arsenic oxidation and chromium reduction.</title>
        <authorList>
            <person name="Li X."/>
            <person name="Yu c."/>
        </authorList>
    </citation>
    <scope>NUCLEOTIDE SEQUENCE</scope>
    <source>
        <strain evidence="3">M8</strain>
    </source>
</reference>
<evidence type="ECO:0000313" key="3">
    <source>
        <dbReference type="EMBL" id="USJ21867.1"/>
    </source>
</evidence>
<evidence type="ECO:0000313" key="4">
    <source>
        <dbReference type="EMBL" id="WFP89099.1"/>
    </source>
</evidence>
<keyword evidence="6" id="KW-1185">Reference proteome</keyword>
<proteinExistence type="predicted"/>
<protein>
    <submittedName>
        <fullName evidence="3">Uncharacterized protein</fullName>
    </submittedName>
</protein>
<dbReference type="OrthoDB" id="8420280at2"/>
<reference evidence="4 6" key="2">
    <citation type="submission" date="2023-03" db="EMBL/GenBank/DDBJ databases">
        <title>Comparative genome and transcriptome analysis combination mining strategies for increasing vitamin B12 production of Ensifer adhaerens strain.</title>
        <authorList>
            <person name="Yongheng L."/>
        </authorList>
    </citation>
    <scope>NUCLEOTIDE SEQUENCE [LARGE SCALE GENOMIC DNA]</scope>
    <source>
        <strain evidence="4 6">Casida A-T305</strain>
    </source>
</reference>
<evidence type="ECO:0000313" key="6">
    <source>
        <dbReference type="Proteomes" id="UP001214094"/>
    </source>
</evidence>
<dbReference type="GeneID" id="29517333"/>
<keyword evidence="2" id="KW-0732">Signal</keyword>
<accession>A0A9Q8Y5Y8</accession>
<feature type="signal peptide" evidence="2">
    <location>
        <begin position="1"/>
        <end position="24"/>
    </location>
</feature>
<feature type="compositionally biased region" description="Polar residues" evidence="1">
    <location>
        <begin position="55"/>
        <end position="66"/>
    </location>
</feature>
<dbReference type="AlphaFoldDB" id="A0A9Q8Y5Y8"/>
<feature type="region of interest" description="Disordered" evidence="1">
    <location>
        <begin position="38"/>
        <end position="102"/>
    </location>
</feature>